<dbReference type="SMART" id="SM00342">
    <property type="entry name" value="HTH_ARAC"/>
    <property type="match status" value="1"/>
</dbReference>
<organism evidence="6 7">
    <name type="scientific">Leeuwenhoekiella palythoae</name>
    <dbReference type="NCBI Taxonomy" id="573501"/>
    <lineage>
        <taxon>Bacteria</taxon>
        <taxon>Pseudomonadati</taxon>
        <taxon>Bacteroidota</taxon>
        <taxon>Flavobacteriia</taxon>
        <taxon>Flavobacteriales</taxon>
        <taxon>Flavobacteriaceae</taxon>
        <taxon>Leeuwenhoekiella</taxon>
    </lineage>
</organism>
<dbReference type="PROSITE" id="PS00041">
    <property type="entry name" value="HTH_ARAC_FAMILY_1"/>
    <property type="match status" value="1"/>
</dbReference>
<keyword evidence="2" id="KW-0238">DNA-binding</keyword>
<dbReference type="PRINTS" id="PR00032">
    <property type="entry name" value="HTHARAC"/>
</dbReference>
<dbReference type="EMBL" id="QOVN01000011">
    <property type="protein sequence ID" value="RXG26818.1"/>
    <property type="molecule type" value="Genomic_DNA"/>
</dbReference>
<keyword evidence="8" id="KW-1185">Reference proteome</keyword>
<dbReference type="InterPro" id="IPR014710">
    <property type="entry name" value="RmlC-like_jellyroll"/>
</dbReference>
<dbReference type="PANTHER" id="PTHR43280">
    <property type="entry name" value="ARAC-FAMILY TRANSCRIPTIONAL REGULATOR"/>
    <property type="match status" value="1"/>
</dbReference>
<dbReference type="PROSITE" id="PS01124">
    <property type="entry name" value="HTH_ARAC_FAMILY_2"/>
    <property type="match status" value="1"/>
</dbReference>
<evidence type="ECO:0000256" key="3">
    <source>
        <dbReference type="ARBA" id="ARBA00023163"/>
    </source>
</evidence>
<evidence type="ECO:0000256" key="2">
    <source>
        <dbReference type="ARBA" id="ARBA00023125"/>
    </source>
</evidence>
<reference evidence="7" key="1">
    <citation type="submission" date="2016-11" db="EMBL/GenBank/DDBJ databases">
        <authorList>
            <person name="Varghese N."/>
            <person name="Submissions S."/>
        </authorList>
    </citation>
    <scope>NUCLEOTIDE SEQUENCE [LARGE SCALE GENOMIC DNA]</scope>
    <source>
        <strain evidence="7">DSM 19859</strain>
    </source>
</reference>
<dbReference type="InterPro" id="IPR009057">
    <property type="entry name" value="Homeodomain-like_sf"/>
</dbReference>
<evidence type="ECO:0000313" key="7">
    <source>
        <dbReference type="Proteomes" id="UP000184240"/>
    </source>
</evidence>
<dbReference type="SUPFAM" id="SSF46689">
    <property type="entry name" value="Homeodomain-like"/>
    <property type="match status" value="2"/>
</dbReference>
<dbReference type="InterPro" id="IPR020449">
    <property type="entry name" value="Tscrpt_reg_AraC-type_HTH"/>
</dbReference>
<dbReference type="STRING" id="573501.SAMN04487999_3416"/>
<dbReference type="PANTHER" id="PTHR43280:SF2">
    <property type="entry name" value="HTH-TYPE TRANSCRIPTIONAL REGULATOR EXSA"/>
    <property type="match status" value="1"/>
</dbReference>
<proteinExistence type="predicted"/>
<keyword evidence="3" id="KW-0804">Transcription</keyword>
<evidence type="ECO:0000313" key="5">
    <source>
        <dbReference type="EMBL" id="RXG26818.1"/>
    </source>
</evidence>
<dbReference type="Gene3D" id="2.60.120.10">
    <property type="entry name" value="Jelly Rolls"/>
    <property type="match status" value="1"/>
</dbReference>
<dbReference type="AlphaFoldDB" id="A0A1M5ZSM5"/>
<dbReference type="Pfam" id="PF12833">
    <property type="entry name" value="HTH_18"/>
    <property type="match status" value="1"/>
</dbReference>
<dbReference type="InterPro" id="IPR018060">
    <property type="entry name" value="HTH_AraC"/>
</dbReference>
<dbReference type="InterPro" id="IPR018062">
    <property type="entry name" value="HTH_AraC-typ_CS"/>
</dbReference>
<reference evidence="5 8" key="3">
    <citation type="submission" date="2018-07" db="EMBL/GenBank/DDBJ databases">
        <title>Leeuwenhoekiella genomics.</title>
        <authorList>
            <person name="Tahon G."/>
            <person name="Willems A."/>
        </authorList>
    </citation>
    <scope>NUCLEOTIDE SEQUENCE [LARGE SCALE GENOMIC DNA]</scope>
    <source>
        <strain evidence="5 8">LMG 24856</strain>
    </source>
</reference>
<dbReference type="GO" id="GO:0003700">
    <property type="term" value="F:DNA-binding transcription factor activity"/>
    <property type="evidence" value="ECO:0007669"/>
    <property type="project" value="InterPro"/>
</dbReference>
<dbReference type="OrthoDB" id="1410704at2"/>
<dbReference type="CDD" id="cd06976">
    <property type="entry name" value="cupin_MtlR-like_N"/>
    <property type="match status" value="1"/>
</dbReference>
<dbReference type="Gene3D" id="1.10.10.60">
    <property type="entry name" value="Homeodomain-like"/>
    <property type="match status" value="2"/>
</dbReference>
<reference evidence="6" key="2">
    <citation type="submission" date="2016-11" db="EMBL/GenBank/DDBJ databases">
        <authorList>
            <person name="Jaros S."/>
            <person name="Januszkiewicz K."/>
            <person name="Wedrychowicz H."/>
        </authorList>
    </citation>
    <scope>NUCLEOTIDE SEQUENCE [LARGE SCALE GENOMIC DNA]</scope>
    <source>
        <strain evidence="6">DSM 19859</strain>
    </source>
</reference>
<sequence>MKLIKLDRQSHEDCSFTINNTRDRHFLKIWHYHPELELVLILESTGTRFIGDSIAKFTPGELVLLGPNLPHMWLNDPIYFKEENEEFQARAIAIHFKQDFLGADFFTRPEMRILARLLQAAQRGLVFKNIPPEVPEQLKNLKHLEPFERSLSLLQLLKELAMLDYHPLTGAGYLSEAYNTGAGNFDKVYEYLYKNFRESISLEDVAALIPMNPSAFSRLFSKFHKKSLMRYLNEIRIGYACRLLMEPHERVSEIGFASGYNSLSNFNRQFKKVTGKTPKEYAEIHSKMP</sequence>
<evidence type="ECO:0000259" key="4">
    <source>
        <dbReference type="PROSITE" id="PS01124"/>
    </source>
</evidence>
<gene>
    <name evidence="5" type="ORF">DSM01_3325</name>
    <name evidence="6" type="ORF">SAMN04487999_3416</name>
</gene>
<protein>
    <submittedName>
        <fullName evidence="5">AraC family transcriptional regulator</fullName>
    </submittedName>
    <submittedName>
        <fullName evidence="6">Transcriptional regulator, AraC family</fullName>
    </submittedName>
</protein>
<dbReference type="SUPFAM" id="SSF51182">
    <property type="entry name" value="RmlC-like cupins"/>
    <property type="match status" value="1"/>
</dbReference>
<dbReference type="EMBL" id="FQXT01000009">
    <property type="protein sequence ID" value="SHI26923.1"/>
    <property type="molecule type" value="Genomic_DNA"/>
</dbReference>
<dbReference type="Proteomes" id="UP000184240">
    <property type="component" value="Unassembled WGS sequence"/>
</dbReference>
<accession>A0A1M5ZSM5</accession>
<dbReference type="GO" id="GO:0043565">
    <property type="term" value="F:sequence-specific DNA binding"/>
    <property type="evidence" value="ECO:0007669"/>
    <property type="project" value="InterPro"/>
</dbReference>
<evidence type="ECO:0000256" key="1">
    <source>
        <dbReference type="ARBA" id="ARBA00023015"/>
    </source>
</evidence>
<name>A0A1M5ZSM5_9FLAO</name>
<dbReference type="Proteomes" id="UP000290037">
    <property type="component" value="Unassembled WGS sequence"/>
</dbReference>
<dbReference type="RefSeq" id="WP_072985172.1">
    <property type="nucleotide sequence ID" value="NZ_FQXT01000009.1"/>
</dbReference>
<keyword evidence="1" id="KW-0805">Transcription regulation</keyword>
<feature type="domain" description="HTH araC/xylS-type" evidence="4">
    <location>
        <begin position="186"/>
        <end position="284"/>
    </location>
</feature>
<evidence type="ECO:0000313" key="6">
    <source>
        <dbReference type="EMBL" id="SHI26923.1"/>
    </source>
</evidence>
<evidence type="ECO:0000313" key="8">
    <source>
        <dbReference type="Proteomes" id="UP000290037"/>
    </source>
</evidence>
<dbReference type="InterPro" id="IPR011051">
    <property type="entry name" value="RmlC_Cupin_sf"/>
</dbReference>